<protein>
    <recommendedName>
        <fullName evidence="4">Protein HRI1</fullName>
    </recommendedName>
</protein>
<accession>A0A1Y2DW75</accession>
<keyword evidence="5" id="KW-0963">Cytoplasm</keyword>
<proteinExistence type="inferred from homology"/>
<evidence type="ECO:0000313" key="8">
    <source>
        <dbReference type="Proteomes" id="UP000193689"/>
    </source>
</evidence>
<organism evidence="7 8">
    <name type="scientific">Pseudomassariella vexata</name>
    <dbReference type="NCBI Taxonomy" id="1141098"/>
    <lineage>
        <taxon>Eukaryota</taxon>
        <taxon>Fungi</taxon>
        <taxon>Dikarya</taxon>
        <taxon>Ascomycota</taxon>
        <taxon>Pezizomycotina</taxon>
        <taxon>Sordariomycetes</taxon>
        <taxon>Xylariomycetidae</taxon>
        <taxon>Amphisphaeriales</taxon>
        <taxon>Pseudomassariaceae</taxon>
        <taxon>Pseudomassariella</taxon>
    </lineage>
</organism>
<keyword evidence="8" id="KW-1185">Reference proteome</keyword>
<dbReference type="EMBL" id="MCFJ01000008">
    <property type="protein sequence ID" value="ORY63518.1"/>
    <property type="molecule type" value="Genomic_DNA"/>
</dbReference>
<keyword evidence="6" id="KW-0539">Nucleus</keyword>
<dbReference type="GeneID" id="63781323"/>
<dbReference type="InterPro" id="IPR031818">
    <property type="entry name" value="Hri1"/>
</dbReference>
<dbReference type="InterPro" id="IPR038744">
    <property type="entry name" value="Hri1_N"/>
</dbReference>
<evidence type="ECO:0000256" key="4">
    <source>
        <dbReference type="ARBA" id="ARBA00017063"/>
    </source>
</evidence>
<dbReference type="RefSeq" id="XP_040715175.1">
    <property type="nucleotide sequence ID" value="XM_040865111.1"/>
</dbReference>
<dbReference type="STRING" id="1141098.A0A1Y2DW75"/>
<dbReference type="OrthoDB" id="4045395at2759"/>
<evidence type="ECO:0000256" key="6">
    <source>
        <dbReference type="ARBA" id="ARBA00023242"/>
    </source>
</evidence>
<dbReference type="GO" id="GO:0005737">
    <property type="term" value="C:cytoplasm"/>
    <property type="evidence" value="ECO:0007669"/>
    <property type="project" value="UniProtKB-SubCell"/>
</dbReference>
<evidence type="ECO:0000313" key="7">
    <source>
        <dbReference type="EMBL" id="ORY63518.1"/>
    </source>
</evidence>
<evidence type="ECO:0000256" key="2">
    <source>
        <dbReference type="ARBA" id="ARBA00004496"/>
    </source>
</evidence>
<dbReference type="CDD" id="cd11692">
    <property type="entry name" value="HRI1_N_like"/>
    <property type="match status" value="1"/>
</dbReference>
<comment type="similarity">
    <text evidence="3">Belongs to the HRI1 family.</text>
</comment>
<dbReference type="InParanoid" id="A0A1Y2DW75"/>
<dbReference type="InterPro" id="IPR043047">
    <property type="entry name" value="Hri1_N_sf"/>
</dbReference>
<dbReference type="AlphaFoldDB" id="A0A1Y2DW75"/>
<sequence length="383" mass="42659">MQMGSNLAPFRLASSVSRWKSRVLGKEEGQQLLKMTDENTKPSVSIRKYIKWGDAPPSEPTSTLVLTSPQRRFVDVRLLLPLPSVSEKQLDWAFAGTSEHNAKEKPPHSVFRHWVDSRYVDAEKVSDEGDVFEGDEGTGVRGEVLERGKMENPDSGRVEEYEECWVDGLERDGKMGVGGWVLRFEDGDEKDGRTRGMMVRIGEVVQGILRIGGEVGVGRWKIGAQGGEREREFVAEIGKCEEFPTEGWGEVKSVTGGISCTLYVTRLIQSEGYKSMTTFKGCECRDSHTKCFWTMIVVTNYYLAGNGLYDIRARKAPVLEVAKRLLYIENLNPWDILSLAATTSLSEASYSMPRSQSVLTALALQKGGFWGSLTSVQSTGFSR</sequence>
<dbReference type="Proteomes" id="UP000193689">
    <property type="component" value="Unassembled WGS sequence"/>
</dbReference>
<evidence type="ECO:0000256" key="1">
    <source>
        <dbReference type="ARBA" id="ARBA00004123"/>
    </source>
</evidence>
<name>A0A1Y2DW75_9PEZI</name>
<dbReference type="GO" id="GO:0005634">
    <property type="term" value="C:nucleus"/>
    <property type="evidence" value="ECO:0007669"/>
    <property type="project" value="UniProtKB-SubCell"/>
</dbReference>
<gene>
    <name evidence="7" type="ORF">BCR38DRAFT_517016</name>
</gene>
<evidence type="ECO:0000256" key="3">
    <source>
        <dbReference type="ARBA" id="ARBA00005229"/>
    </source>
</evidence>
<evidence type="ECO:0000256" key="5">
    <source>
        <dbReference type="ARBA" id="ARBA00022490"/>
    </source>
</evidence>
<comment type="caution">
    <text evidence="7">The sequence shown here is derived from an EMBL/GenBank/DDBJ whole genome shotgun (WGS) entry which is preliminary data.</text>
</comment>
<dbReference type="Gene3D" id="2.40.128.320">
    <property type="entry name" value="Protein HRI1, N-terminal domain"/>
    <property type="match status" value="1"/>
</dbReference>
<dbReference type="Pfam" id="PF16815">
    <property type="entry name" value="HRI1"/>
    <property type="match status" value="1"/>
</dbReference>
<reference evidence="7 8" key="1">
    <citation type="submission" date="2016-07" db="EMBL/GenBank/DDBJ databases">
        <title>Pervasive Adenine N6-methylation of Active Genes in Fungi.</title>
        <authorList>
            <consortium name="DOE Joint Genome Institute"/>
            <person name="Mondo S.J."/>
            <person name="Dannebaum R.O."/>
            <person name="Kuo R.C."/>
            <person name="Labutti K."/>
            <person name="Haridas S."/>
            <person name="Kuo A."/>
            <person name="Salamov A."/>
            <person name="Ahrendt S.R."/>
            <person name="Lipzen A."/>
            <person name="Sullivan W."/>
            <person name="Andreopoulos W.B."/>
            <person name="Clum A."/>
            <person name="Lindquist E."/>
            <person name="Daum C."/>
            <person name="Ramamoorthy G.K."/>
            <person name="Gryganskyi A."/>
            <person name="Culley D."/>
            <person name="Magnuson J.K."/>
            <person name="James T.Y."/>
            <person name="O'Malley M.A."/>
            <person name="Stajich J.E."/>
            <person name="Spatafora J.W."/>
            <person name="Visel A."/>
            <person name="Grigoriev I.V."/>
        </authorList>
    </citation>
    <scope>NUCLEOTIDE SEQUENCE [LARGE SCALE GENOMIC DNA]</scope>
    <source>
        <strain evidence="7 8">CBS 129021</strain>
    </source>
</reference>
<comment type="subcellular location">
    <subcellularLocation>
        <location evidence="2">Cytoplasm</location>
    </subcellularLocation>
    <subcellularLocation>
        <location evidence="1">Nucleus</location>
    </subcellularLocation>
</comment>